<evidence type="ECO:0000313" key="1">
    <source>
        <dbReference type="EMBL" id="SDF56871.1"/>
    </source>
</evidence>
<name>A0A7Z7FDW8_9EURY</name>
<dbReference type="EMBL" id="FNCA01000002">
    <property type="protein sequence ID" value="SDF56871.1"/>
    <property type="molecule type" value="Genomic_DNA"/>
</dbReference>
<proteinExistence type="predicted"/>
<dbReference type="RefSeq" id="WP_238380717.1">
    <property type="nucleotide sequence ID" value="NZ_FNCA01000002.1"/>
</dbReference>
<comment type="caution">
    <text evidence="1">The sequence shown here is derived from an EMBL/GenBank/DDBJ whole genome shotgun (WGS) entry which is preliminary data.</text>
</comment>
<accession>A0A7Z7FDW8</accession>
<gene>
    <name evidence="1" type="ORF">SAMN04488589_0906</name>
</gene>
<protein>
    <submittedName>
        <fullName evidence="1">Uncharacterized protein</fullName>
    </submittedName>
</protein>
<dbReference type="AlphaFoldDB" id="A0A7Z7FDW8"/>
<reference evidence="1 2" key="1">
    <citation type="submission" date="2016-10" db="EMBL/GenBank/DDBJ databases">
        <authorList>
            <person name="Varghese N."/>
            <person name="Submissions S."/>
        </authorList>
    </citation>
    <scope>NUCLEOTIDE SEQUENCE [LARGE SCALE GENOMIC DNA]</scope>
    <source>
        <strain evidence="1 2">PL 12/M</strain>
    </source>
</reference>
<evidence type="ECO:0000313" key="2">
    <source>
        <dbReference type="Proteomes" id="UP000199259"/>
    </source>
</evidence>
<sequence>MTKFAWDEGKVPASSLRVKNMNYKKLLKVLKNSKQVYREDYVKKIFRSAHYDIGLFEEQLNEFNSTLSGGDSETAKSYMDRTILAQVIDDASILLEIVKDSPCLSTEENKAIEKMIFTLDEMSDKIEVLEEVKALADMSEQEGFATTSQRKDKIYANV</sequence>
<keyword evidence="2" id="KW-1185">Reference proteome</keyword>
<organism evidence="1 2">
    <name type="scientific">Methanolobus vulcani</name>
    <dbReference type="NCBI Taxonomy" id="38026"/>
    <lineage>
        <taxon>Archaea</taxon>
        <taxon>Methanobacteriati</taxon>
        <taxon>Methanobacteriota</taxon>
        <taxon>Stenosarchaea group</taxon>
        <taxon>Methanomicrobia</taxon>
        <taxon>Methanosarcinales</taxon>
        <taxon>Methanosarcinaceae</taxon>
        <taxon>Methanolobus</taxon>
    </lineage>
</organism>
<dbReference type="Proteomes" id="UP000199259">
    <property type="component" value="Unassembled WGS sequence"/>
</dbReference>